<dbReference type="EMBL" id="BMAW01009892">
    <property type="protein sequence ID" value="GFT16214.1"/>
    <property type="molecule type" value="Genomic_DNA"/>
</dbReference>
<organism evidence="1 2">
    <name type="scientific">Nephila pilipes</name>
    <name type="common">Giant wood spider</name>
    <name type="synonym">Nephila maculata</name>
    <dbReference type="NCBI Taxonomy" id="299642"/>
    <lineage>
        <taxon>Eukaryota</taxon>
        <taxon>Metazoa</taxon>
        <taxon>Ecdysozoa</taxon>
        <taxon>Arthropoda</taxon>
        <taxon>Chelicerata</taxon>
        <taxon>Arachnida</taxon>
        <taxon>Araneae</taxon>
        <taxon>Araneomorphae</taxon>
        <taxon>Entelegynae</taxon>
        <taxon>Araneoidea</taxon>
        <taxon>Nephilidae</taxon>
        <taxon>Nephila</taxon>
    </lineage>
</organism>
<accession>A0A8X6NI40</accession>
<reference evidence="1" key="1">
    <citation type="submission" date="2020-08" db="EMBL/GenBank/DDBJ databases">
        <title>Multicomponent nature underlies the extraordinary mechanical properties of spider dragline silk.</title>
        <authorList>
            <person name="Kono N."/>
            <person name="Nakamura H."/>
            <person name="Mori M."/>
            <person name="Yoshida Y."/>
            <person name="Ohtoshi R."/>
            <person name="Malay A.D."/>
            <person name="Moran D.A.P."/>
            <person name="Tomita M."/>
            <person name="Numata K."/>
            <person name="Arakawa K."/>
        </authorList>
    </citation>
    <scope>NUCLEOTIDE SEQUENCE</scope>
</reference>
<evidence type="ECO:0000313" key="2">
    <source>
        <dbReference type="Proteomes" id="UP000887013"/>
    </source>
</evidence>
<proteinExistence type="predicted"/>
<keyword evidence="2" id="KW-1185">Reference proteome</keyword>
<protein>
    <submittedName>
        <fullName evidence="1">Uncharacterized protein</fullName>
    </submittedName>
</protein>
<dbReference type="Proteomes" id="UP000887013">
    <property type="component" value="Unassembled WGS sequence"/>
</dbReference>
<gene>
    <name evidence="1" type="ORF">NPIL_363461</name>
</gene>
<dbReference type="AlphaFoldDB" id="A0A8X6NI40"/>
<sequence>MKSLATALEDEQDNDREEVLTLALFSTGEKLMQILSDQEHKITNLTRYYMIQQNLLEKNSRRSICCIRVPSTKYKTATNRVTFEETLYFCMKM</sequence>
<comment type="caution">
    <text evidence="1">The sequence shown here is derived from an EMBL/GenBank/DDBJ whole genome shotgun (WGS) entry which is preliminary data.</text>
</comment>
<evidence type="ECO:0000313" key="1">
    <source>
        <dbReference type="EMBL" id="GFT16214.1"/>
    </source>
</evidence>
<dbReference type="OrthoDB" id="6435436at2759"/>
<name>A0A8X6NI40_NEPPI</name>